<name>A0A0F9MS41_9ZZZZ</name>
<feature type="region of interest" description="Disordered" evidence="1">
    <location>
        <begin position="54"/>
        <end position="74"/>
    </location>
</feature>
<comment type="caution">
    <text evidence="2">The sequence shown here is derived from an EMBL/GenBank/DDBJ whole genome shotgun (WGS) entry which is preliminary data.</text>
</comment>
<sequence length="74" mass="8652">MRKYSFFLPQAIIDLIEEVDAALDNGDMIDWDKDETHPTLLELQTGGIERREYGWSGWNSPPMKAKNDGRKKRR</sequence>
<proteinExistence type="predicted"/>
<dbReference type="EMBL" id="LAZR01005171">
    <property type="protein sequence ID" value="KKN02232.1"/>
    <property type="molecule type" value="Genomic_DNA"/>
</dbReference>
<accession>A0A0F9MS41</accession>
<evidence type="ECO:0000256" key="1">
    <source>
        <dbReference type="SAM" id="MobiDB-lite"/>
    </source>
</evidence>
<evidence type="ECO:0000313" key="2">
    <source>
        <dbReference type="EMBL" id="KKN02232.1"/>
    </source>
</evidence>
<protein>
    <submittedName>
        <fullName evidence="2">Uncharacterized protein</fullName>
    </submittedName>
</protein>
<gene>
    <name evidence="2" type="ORF">LCGC14_1119730</name>
</gene>
<reference evidence="2" key="1">
    <citation type="journal article" date="2015" name="Nature">
        <title>Complex archaea that bridge the gap between prokaryotes and eukaryotes.</title>
        <authorList>
            <person name="Spang A."/>
            <person name="Saw J.H."/>
            <person name="Jorgensen S.L."/>
            <person name="Zaremba-Niedzwiedzka K."/>
            <person name="Martijn J."/>
            <person name="Lind A.E."/>
            <person name="van Eijk R."/>
            <person name="Schleper C."/>
            <person name="Guy L."/>
            <person name="Ettema T.J."/>
        </authorList>
    </citation>
    <scope>NUCLEOTIDE SEQUENCE</scope>
</reference>
<dbReference type="AlphaFoldDB" id="A0A0F9MS41"/>
<organism evidence="2">
    <name type="scientific">marine sediment metagenome</name>
    <dbReference type="NCBI Taxonomy" id="412755"/>
    <lineage>
        <taxon>unclassified sequences</taxon>
        <taxon>metagenomes</taxon>
        <taxon>ecological metagenomes</taxon>
    </lineage>
</organism>